<dbReference type="GeneID" id="43964582"/>
<dbReference type="NCBIfam" id="TIGR01164">
    <property type="entry name" value="rplP_bact"/>
    <property type="match status" value="1"/>
</dbReference>
<keyword evidence="3 4" id="KW-0687">Ribonucleoprotein</keyword>
<evidence type="ECO:0000313" key="5">
    <source>
        <dbReference type="EMBL" id="QHW07491.1"/>
    </source>
</evidence>
<dbReference type="GO" id="GO:0005762">
    <property type="term" value="C:mitochondrial large ribosomal subunit"/>
    <property type="evidence" value="ECO:0007669"/>
    <property type="project" value="TreeGrafter"/>
</dbReference>
<dbReference type="InterPro" id="IPR047873">
    <property type="entry name" value="Ribosomal_uL16"/>
</dbReference>
<dbReference type="PROSITE" id="PS00701">
    <property type="entry name" value="RIBOSOMAL_L16_2"/>
    <property type="match status" value="1"/>
</dbReference>
<dbReference type="GO" id="GO:0019843">
    <property type="term" value="F:rRNA binding"/>
    <property type="evidence" value="ECO:0007669"/>
    <property type="project" value="InterPro"/>
</dbReference>
<dbReference type="Gene3D" id="3.90.1170.10">
    <property type="entry name" value="Ribosomal protein L10e/L16"/>
    <property type="match status" value="1"/>
</dbReference>
<dbReference type="PANTHER" id="PTHR12220:SF13">
    <property type="entry name" value="LARGE RIBOSOMAL SUBUNIT PROTEIN UL16M"/>
    <property type="match status" value="1"/>
</dbReference>
<dbReference type="PANTHER" id="PTHR12220">
    <property type="entry name" value="50S/60S RIBOSOMAL PROTEIN L16"/>
    <property type="match status" value="1"/>
</dbReference>
<dbReference type="Pfam" id="PF00252">
    <property type="entry name" value="Ribosomal_L16"/>
    <property type="match status" value="1"/>
</dbReference>
<dbReference type="InterPro" id="IPR000114">
    <property type="entry name" value="Ribosomal_uL16_bact-type"/>
</dbReference>
<dbReference type="AlphaFoldDB" id="A0A6C0N9Z4"/>
<evidence type="ECO:0000256" key="1">
    <source>
        <dbReference type="ARBA" id="ARBA00008931"/>
    </source>
</evidence>
<keyword evidence="5" id="KW-0496">Mitochondrion</keyword>
<dbReference type="InterPro" id="IPR020798">
    <property type="entry name" value="Ribosomal_uL16_CS"/>
</dbReference>
<proteinExistence type="inferred from homology"/>
<dbReference type="RefSeq" id="YP_009729752.1">
    <property type="nucleotide sequence ID" value="NC_045922.1"/>
</dbReference>
<dbReference type="CDD" id="cd01433">
    <property type="entry name" value="Ribosomal_L16_L10e"/>
    <property type="match status" value="1"/>
</dbReference>
<dbReference type="EMBL" id="MN105125">
    <property type="protein sequence ID" value="QHW07491.1"/>
    <property type="molecule type" value="Genomic_DNA"/>
</dbReference>
<gene>
    <name evidence="5" type="primary">rpl16</name>
</gene>
<dbReference type="SUPFAM" id="SSF54686">
    <property type="entry name" value="Ribosomal protein L16p/L10e"/>
    <property type="match status" value="1"/>
</dbReference>
<comment type="similarity">
    <text evidence="1 4">Belongs to the universal ribosomal protein uL16 family.</text>
</comment>
<evidence type="ECO:0000256" key="4">
    <source>
        <dbReference type="RuleBase" id="RU004413"/>
    </source>
</evidence>
<sequence>MLSPKNTKYKKQFKGKLNKTKKKDIITYGKYAIKAVEEIRLTSKQIESARKVIVRKMKKLGFLWIRVFPDTPVTAKPTENRMGKGKGTVSFWVAKIKRGQILYEISDISIENAKKVLKAGANKLPVKTRFIYR</sequence>
<dbReference type="FunFam" id="3.90.1170.10:FF:000001">
    <property type="entry name" value="50S ribosomal protein L16"/>
    <property type="match status" value="1"/>
</dbReference>
<dbReference type="GO" id="GO:0003735">
    <property type="term" value="F:structural constituent of ribosome"/>
    <property type="evidence" value="ECO:0007669"/>
    <property type="project" value="InterPro"/>
</dbReference>
<dbReference type="GO" id="GO:0032543">
    <property type="term" value="P:mitochondrial translation"/>
    <property type="evidence" value="ECO:0007669"/>
    <property type="project" value="TreeGrafter"/>
</dbReference>
<evidence type="ECO:0000256" key="2">
    <source>
        <dbReference type="ARBA" id="ARBA00022980"/>
    </source>
</evidence>
<keyword evidence="2 4" id="KW-0689">Ribosomal protein</keyword>
<evidence type="ECO:0000256" key="3">
    <source>
        <dbReference type="ARBA" id="ARBA00023274"/>
    </source>
</evidence>
<reference evidence="5" key="1">
    <citation type="submission" date="2019-06" db="EMBL/GenBank/DDBJ databases">
        <title>A high-quality grapevine downy mildew genome assembly reveals rapidly evolving and lineage-specific putative host adaptation genes.</title>
        <authorList>
            <person name="Mazet I.D."/>
            <person name="Couture C."/>
            <person name="Gouzy J."/>
            <person name="Piron M.-C."/>
            <person name="Kuckly C."/>
            <person name="Bouchez O."/>
            <person name="Rispe C."/>
            <person name="Mestre P."/>
            <person name="Delmotte F."/>
        </authorList>
    </citation>
    <scope>NUCLEOTIDE SEQUENCE</scope>
</reference>
<accession>A0A6C0N9Z4</accession>
<organism evidence="5">
    <name type="scientific">Plasmopara viticola</name>
    <name type="common">Downy mildew of grapevine</name>
    <name type="synonym">Botrytis viticola</name>
    <dbReference type="NCBI Taxonomy" id="143451"/>
    <lineage>
        <taxon>Eukaryota</taxon>
        <taxon>Sar</taxon>
        <taxon>Stramenopiles</taxon>
        <taxon>Oomycota</taxon>
        <taxon>Peronosporomycetes</taxon>
        <taxon>Peronosporales</taxon>
        <taxon>Peronosporaceae</taxon>
        <taxon>Plasmopara</taxon>
    </lineage>
</organism>
<name>A0A6C0N9Z4_PLAVT</name>
<dbReference type="InterPro" id="IPR016180">
    <property type="entry name" value="Ribosomal_uL16_dom"/>
</dbReference>
<dbReference type="InterPro" id="IPR036920">
    <property type="entry name" value="Ribosomal_uL16_sf"/>
</dbReference>
<geneLocation type="mitochondrion" evidence="5"/>
<dbReference type="PRINTS" id="PR00060">
    <property type="entry name" value="RIBOSOMALL16"/>
</dbReference>
<protein>
    <submittedName>
        <fullName evidence="5">Ribosomal protein L16</fullName>
    </submittedName>
</protein>